<feature type="compositionally biased region" description="Low complexity" evidence="1">
    <location>
        <begin position="79"/>
        <end position="89"/>
    </location>
</feature>
<dbReference type="AlphaFoldDB" id="A0A4S2N3C9"/>
<feature type="compositionally biased region" description="Polar residues" evidence="1">
    <location>
        <begin position="94"/>
        <end position="120"/>
    </location>
</feature>
<dbReference type="EMBL" id="ML220113">
    <property type="protein sequence ID" value="TGZ83617.1"/>
    <property type="molecule type" value="Genomic_DNA"/>
</dbReference>
<reference evidence="2 3" key="1">
    <citation type="submission" date="2019-04" db="EMBL/GenBank/DDBJ databases">
        <title>Comparative genomics and transcriptomics to analyze fruiting body development in filamentous ascomycetes.</title>
        <authorList>
            <consortium name="DOE Joint Genome Institute"/>
            <person name="Lutkenhaus R."/>
            <person name="Traeger S."/>
            <person name="Breuer J."/>
            <person name="Kuo A."/>
            <person name="Lipzen A."/>
            <person name="Pangilinan J."/>
            <person name="Dilworth D."/>
            <person name="Sandor L."/>
            <person name="Poggeler S."/>
            <person name="Barry K."/>
            <person name="Grigoriev I.V."/>
            <person name="Nowrousian M."/>
        </authorList>
    </citation>
    <scope>NUCLEOTIDE SEQUENCE [LARGE SCALE GENOMIC DNA]</scope>
    <source>
        <strain evidence="2 3">CBS 389.68</strain>
    </source>
</reference>
<feature type="compositionally biased region" description="Polar residues" evidence="1">
    <location>
        <begin position="41"/>
        <end position="78"/>
    </location>
</feature>
<protein>
    <submittedName>
        <fullName evidence="2">Uncharacterized protein</fullName>
    </submittedName>
</protein>
<evidence type="ECO:0000313" key="3">
    <source>
        <dbReference type="Proteomes" id="UP000298138"/>
    </source>
</evidence>
<proteinExistence type="predicted"/>
<dbReference type="Proteomes" id="UP000298138">
    <property type="component" value="Unassembled WGS sequence"/>
</dbReference>
<feature type="region of interest" description="Disordered" evidence="1">
    <location>
        <begin position="1"/>
        <end position="148"/>
    </location>
</feature>
<gene>
    <name evidence="2" type="ORF">EX30DRAFT_86959</name>
</gene>
<evidence type="ECO:0000313" key="2">
    <source>
        <dbReference type="EMBL" id="TGZ83617.1"/>
    </source>
</evidence>
<evidence type="ECO:0000256" key="1">
    <source>
        <dbReference type="SAM" id="MobiDB-lite"/>
    </source>
</evidence>
<sequence length="148" mass="15958">MPNDQHLMAPERPKGHFRFSDTLKKMKLPRLRSKGSIRTPPATSEIAQCSDTEFLSDPEANSSGSSAIGSTGHCTDVTSPSSASRLSLRSRSRTNSGVTPSDGARTTSRPKSGSVGSSRRYSILVRCSVPHSESSNLGVSRRRHPHQP</sequence>
<keyword evidence="3" id="KW-1185">Reference proteome</keyword>
<name>A0A4S2N3C9_9PEZI</name>
<feature type="compositionally biased region" description="Basic and acidic residues" evidence="1">
    <location>
        <begin position="9"/>
        <end position="24"/>
    </location>
</feature>
<feature type="compositionally biased region" description="Basic residues" evidence="1">
    <location>
        <begin position="25"/>
        <end position="35"/>
    </location>
</feature>
<accession>A0A4S2N3C9</accession>
<organism evidence="2 3">
    <name type="scientific">Ascodesmis nigricans</name>
    <dbReference type="NCBI Taxonomy" id="341454"/>
    <lineage>
        <taxon>Eukaryota</taxon>
        <taxon>Fungi</taxon>
        <taxon>Dikarya</taxon>
        <taxon>Ascomycota</taxon>
        <taxon>Pezizomycotina</taxon>
        <taxon>Pezizomycetes</taxon>
        <taxon>Pezizales</taxon>
        <taxon>Ascodesmidaceae</taxon>
        <taxon>Ascodesmis</taxon>
    </lineage>
</organism>
<dbReference type="InParanoid" id="A0A4S2N3C9"/>